<dbReference type="FunFam" id="3.40.309.10:FF:000012">
    <property type="entry name" value="Betaine aldehyde dehydrogenase"/>
    <property type="match status" value="1"/>
</dbReference>
<proteinExistence type="inferred from homology"/>
<evidence type="ECO:0000256" key="4">
    <source>
        <dbReference type="RuleBase" id="RU003345"/>
    </source>
</evidence>
<dbReference type="InterPro" id="IPR016163">
    <property type="entry name" value="Ald_DH_C"/>
</dbReference>
<accession>A0A5J5HRU0</accession>
<dbReference type="InterPro" id="IPR015590">
    <property type="entry name" value="Aldehyde_DH_dom"/>
</dbReference>
<sequence>MTSILPQPRYSDTASAFIASPKRLLIDGEWQSSSGEKFVPVYDPSSGIEIGAIVDASDADVDRAVGAARAAFDDGRWSGQSPYYREMTIRRLADLIEANATEFAELEAIDNGKSITAASQMDVPGAIAQLRYMAGWASRLDGESVEPLLAPSGAFHGYTRREPIGVAALIVPWNFPLFFAALKLAPALAAGCTTVLKPAEQTSLTTLRFAELVLEAGFPAGVINIVTGAGSGAGAALVRHPEVDKISFTGSTSVGKMIAHSAADSLKRVTLELGGKSPVIVLPDVDLGQAAQGVAGGVFFNSGQICTAGSRVFAHRDVFDALVEGIADAARGLRLGPSLAPDTQMGPLVSARQRDTVMGFIESASTEGASVVSGGGQLADQGYYVSPTIIADVSPEMRVMREEIFGPVVCVSRFDDLDAVVKSANATRYGLAASVWTRDISAMHRLARSIKAGTVWGNCHNAIDPAVPFGGYKESGLGREHGREGVLAYTETKSVLVAL</sequence>
<dbReference type="GO" id="GO:0016620">
    <property type="term" value="F:oxidoreductase activity, acting on the aldehyde or oxo group of donors, NAD or NADP as acceptor"/>
    <property type="evidence" value="ECO:0007669"/>
    <property type="project" value="InterPro"/>
</dbReference>
<dbReference type="SUPFAM" id="SSF53720">
    <property type="entry name" value="ALDH-like"/>
    <property type="match status" value="1"/>
</dbReference>
<keyword evidence="2 4" id="KW-0560">Oxidoreductase</keyword>
<dbReference type="Proteomes" id="UP000325933">
    <property type="component" value="Unassembled WGS sequence"/>
</dbReference>
<dbReference type="Gene3D" id="3.40.605.10">
    <property type="entry name" value="Aldehyde Dehydrogenase, Chain A, domain 1"/>
    <property type="match status" value="1"/>
</dbReference>
<feature type="domain" description="Aldehyde dehydrogenase" evidence="5">
    <location>
        <begin position="30"/>
        <end position="495"/>
    </location>
</feature>
<dbReference type="InterPro" id="IPR016161">
    <property type="entry name" value="Ald_DH/histidinol_DH"/>
</dbReference>
<dbReference type="RefSeq" id="WP_150426885.1">
    <property type="nucleotide sequence ID" value="NZ_VYQA01000031.1"/>
</dbReference>
<evidence type="ECO:0000313" key="6">
    <source>
        <dbReference type="EMBL" id="KAA9024130.1"/>
    </source>
</evidence>
<reference evidence="6 7" key="1">
    <citation type="submission" date="2019-09" db="EMBL/GenBank/DDBJ databases">
        <authorList>
            <person name="Feng G."/>
        </authorList>
    </citation>
    <scope>NUCLEOTIDE SEQUENCE [LARGE SCALE GENOMIC DNA]</scope>
    <source>
        <strain evidence="6 7">KACC 19283</strain>
    </source>
</reference>
<name>A0A5J5HRU0_9SPHN</name>
<evidence type="ECO:0000313" key="7">
    <source>
        <dbReference type="Proteomes" id="UP000325933"/>
    </source>
</evidence>
<evidence type="ECO:0000256" key="2">
    <source>
        <dbReference type="ARBA" id="ARBA00023002"/>
    </source>
</evidence>
<dbReference type="PROSITE" id="PS00687">
    <property type="entry name" value="ALDEHYDE_DEHYDR_GLU"/>
    <property type="match status" value="1"/>
</dbReference>
<dbReference type="PROSITE" id="PS00070">
    <property type="entry name" value="ALDEHYDE_DEHYDR_CYS"/>
    <property type="match status" value="1"/>
</dbReference>
<dbReference type="AlphaFoldDB" id="A0A5J5HRU0"/>
<feature type="active site" evidence="3">
    <location>
        <position position="272"/>
    </location>
</feature>
<dbReference type="Gene3D" id="3.40.309.10">
    <property type="entry name" value="Aldehyde Dehydrogenase, Chain A, domain 2"/>
    <property type="match status" value="1"/>
</dbReference>
<dbReference type="PANTHER" id="PTHR11699">
    <property type="entry name" value="ALDEHYDE DEHYDROGENASE-RELATED"/>
    <property type="match status" value="1"/>
</dbReference>
<protein>
    <submittedName>
        <fullName evidence="6">Aldehyde dehydrogenase family protein</fullName>
    </submittedName>
</protein>
<comment type="similarity">
    <text evidence="1 4">Belongs to the aldehyde dehydrogenase family.</text>
</comment>
<evidence type="ECO:0000259" key="5">
    <source>
        <dbReference type="Pfam" id="PF00171"/>
    </source>
</evidence>
<dbReference type="FunFam" id="3.40.605.10:FF:000007">
    <property type="entry name" value="NAD/NADP-dependent betaine aldehyde dehydrogenase"/>
    <property type="match status" value="1"/>
</dbReference>
<organism evidence="6 7">
    <name type="scientific">Sphingobium limneticum</name>
    <dbReference type="NCBI Taxonomy" id="1007511"/>
    <lineage>
        <taxon>Bacteria</taxon>
        <taxon>Pseudomonadati</taxon>
        <taxon>Pseudomonadota</taxon>
        <taxon>Alphaproteobacteria</taxon>
        <taxon>Sphingomonadales</taxon>
        <taxon>Sphingomonadaceae</taxon>
        <taxon>Sphingobium</taxon>
    </lineage>
</organism>
<dbReference type="Pfam" id="PF00171">
    <property type="entry name" value="Aldedh"/>
    <property type="match status" value="1"/>
</dbReference>
<dbReference type="InterPro" id="IPR016162">
    <property type="entry name" value="Ald_DH_N"/>
</dbReference>
<evidence type="ECO:0000256" key="3">
    <source>
        <dbReference type="PROSITE-ProRule" id="PRU10007"/>
    </source>
</evidence>
<dbReference type="EMBL" id="VYQA01000031">
    <property type="protein sequence ID" value="KAA9024130.1"/>
    <property type="molecule type" value="Genomic_DNA"/>
</dbReference>
<comment type="caution">
    <text evidence="6">The sequence shown here is derived from an EMBL/GenBank/DDBJ whole genome shotgun (WGS) entry which is preliminary data.</text>
</comment>
<evidence type="ECO:0000256" key="1">
    <source>
        <dbReference type="ARBA" id="ARBA00009986"/>
    </source>
</evidence>
<dbReference type="InterPro" id="IPR029510">
    <property type="entry name" value="Ald_DH_CS_GLU"/>
</dbReference>
<gene>
    <name evidence="6" type="ORF">F4U95_22760</name>
</gene>
<dbReference type="InterPro" id="IPR016160">
    <property type="entry name" value="Ald_DH_CS_CYS"/>
</dbReference>